<dbReference type="OrthoDB" id="9800958at2"/>
<keyword evidence="3 9" id="KW-0436">Ligase</keyword>
<dbReference type="NCBIfam" id="NF001126">
    <property type="entry name" value="PRK00139.1-4"/>
    <property type="match status" value="1"/>
</dbReference>
<dbReference type="InterPro" id="IPR018109">
    <property type="entry name" value="Folylpolyglutamate_synth_CS"/>
</dbReference>
<dbReference type="Pfam" id="PF08245">
    <property type="entry name" value="Mur_ligase_M"/>
    <property type="match status" value="1"/>
</dbReference>
<dbReference type="GO" id="GO:0005737">
    <property type="term" value="C:cytoplasm"/>
    <property type="evidence" value="ECO:0007669"/>
    <property type="project" value="UniProtKB-SubCell"/>
</dbReference>
<protein>
    <recommendedName>
        <fullName evidence="9">UDP-N-acetylmuramoyl-L-alanyl-D-glutamate--2,6-diaminopimelate ligase</fullName>
        <ecNumber evidence="9">6.3.2.13</ecNumber>
    </recommendedName>
    <alternativeName>
        <fullName evidence="9">Meso-A2pm-adding enzyme</fullName>
    </alternativeName>
    <alternativeName>
        <fullName evidence="9">Meso-diaminopimelate-adding enzyme</fullName>
    </alternativeName>
    <alternativeName>
        <fullName evidence="9">UDP-MurNAc-L-Ala-D-Glu:meso-diaminopimelate ligase</fullName>
    </alternativeName>
    <alternativeName>
        <fullName evidence="9">UDP-MurNAc-tripeptide synthetase</fullName>
    </alternativeName>
    <alternativeName>
        <fullName evidence="9">UDP-N-acetylmuramyl-tripeptide synthetase</fullName>
    </alternativeName>
</protein>
<comment type="caution">
    <text evidence="9">Lacks conserved residue(s) required for the propagation of feature annotation.</text>
</comment>
<evidence type="ECO:0000259" key="11">
    <source>
        <dbReference type="Pfam" id="PF02875"/>
    </source>
</evidence>
<keyword evidence="5 9" id="KW-0067">ATP-binding</keyword>
<feature type="binding site" evidence="9">
    <location>
        <position position="187"/>
    </location>
    <ligand>
        <name>UDP-N-acetyl-alpha-D-muramoyl-L-alanyl-D-glutamate</name>
        <dbReference type="ChEBI" id="CHEBI:83900"/>
    </ligand>
</feature>
<dbReference type="InterPro" id="IPR036615">
    <property type="entry name" value="Mur_ligase_C_dom_sf"/>
</dbReference>
<keyword evidence="9" id="KW-0460">Magnesium</keyword>
<feature type="binding site" evidence="9">
    <location>
        <position position="480"/>
    </location>
    <ligand>
        <name>meso-2,6-diaminopimelate</name>
        <dbReference type="ChEBI" id="CHEBI:57791"/>
    </ligand>
</feature>
<dbReference type="Gene3D" id="3.40.1190.10">
    <property type="entry name" value="Mur-like, catalytic domain"/>
    <property type="match status" value="1"/>
</dbReference>
<dbReference type="RefSeq" id="WP_133610506.1">
    <property type="nucleotide sequence ID" value="NZ_SNXW01000009.1"/>
</dbReference>
<dbReference type="Proteomes" id="UP000294593">
    <property type="component" value="Unassembled WGS sequence"/>
</dbReference>
<dbReference type="Gene3D" id="3.40.1390.10">
    <property type="entry name" value="MurE/MurF, N-terminal domain"/>
    <property type="match status" value="1"/>
</dbReference>
<gene>
    <name evidence="9" type="primary">murE</name>
    <name evidence="13" type="ORF">EV672_10929</name>
</gene>
<evidence type="ECO:0000256" key="8">
    <source>
        <dbReference type="ARBA" id="ARBA00023316"/>
    </source>
</evidence>
<evidence type="ECO:0000256" key="5">
    <source>
        <dbReference type="ARBA" id="ARBA00022840"/>
    </source>
</evidence>
<dbReference type="Gene3D" id="3.90.190.20">
    <property type="entry name" value="Mur ligase, C-terminal domain"/>
    <property type="match status" value="1"/>
</dbReference>
<keyword evidence="2 9" id="KW-0963">Cytoplasm</keyword>
<name>A0A4R6R5A8_9BURK</name>
<keyword evidence="8 9" id="KW-0961">Cell wall biogenesis/degradation</keyword>
<dbReference type="EC" id="6.3.2.13" evidence="9"/>
<dbReference type="GO" id="GO:0004326">
    <property type="term" value="F:tetrahydrofolylpolyglutamate synthase activity"/>
    <property type="evidence" value="ECO:0007669"/>
    <property type="project" value="InterPro"/>
</dbReference>
<keyword evidence="4 9" id="KW-0547">Nucleotide-binding</keyword>
<feature type="binding site" evidence="9">
    <location>
        <position position="405"/>
    </location>
    <ligand>
        <name>meso-2,6-diaminopimelate</name>
        <dbReference type="ChEBI" id="CHEBI:57791"/>
    </ligand>
</feature>
<accession>A0A4R6R5A8</accession>
<feature type="modified residue" description="N6-carboxylysine" evidence="9">
    <location>
        <position position="227"/>
    </location>
</feature>
<feature type="binding site" evidence="9">
    <location>
        <begin position="160"/>
        <end position="161"/>
    </location>
    <ligand>
        <name>UDP-N-acetyl-alpha-D-muramoyl-L-alanyl-D-glutamate</name>
        <dbReference type="ChEBI" id="CHEBI:83900"/>
    </ligand>
</feature>
<dbReference type="SUPFAM" id="SSF53623">
    <property type="entry name" value="MurD-like peptide ligases, catalytic domain"/>
    <property type="match status" value="1"/>
</dbReference>
<dbReference type="GO" id="GO:0071555">
    <property type="term" value="P:cell wall organization"/>
    <property type="evidence" value="ECO:0007669"/>
    <property type="project" value="UniProtKB-KW"/>
</dbReference>
<evidence type="ECO:0000256" key="3">
    <source>
        <dbReference type="ARBA" id="ARBA00022598"/>
    </source>
</evidence>
<evidence type="ECO:0000256" key="1">
    <source>
        <dbReference type="ARBA" id="ARBA00005898"/>
    </source>
</evidence>
<dbReference type="GO" id="GO:0009252">
    <property type="term" value="P:peptidoglycan biosynthetic process"/>
    <property type="evidence" value="ECO:0007669"/>
    <property type="project" value="UniProtKB-UniRule"/>
</dbReference>
<dbReference type="GO" id="GO:0008360">
    <property type="term" value="P:regulation of cell shape"/>
    <property type="evidence" value="ECO:0007669"/>
    <property type="project" value="UniProtKB-KW"/>
</dbReference>
<dbReference type="GO" id="GO:0005524">
    <property type="term" value="F:ATP binding"/>
    <property type="evidence" value="ECO:0007669"/>
    <property type="project" value="UniProtKB-UniRule"/>
</dbReference>
<dbReference type="InterPro" id="IPR036565">
    <property type="entry name" value="Mur-like_cat_sf"/>
</dbReference>
<comment type="function">
    <text evidence="9">Catalyzes the addition of meso-diaminopimelic acid to the nucleotide precursor UDP-N-acetylmuramoyl-L-alanyl-D-glutamate (UMAG) in the biosynthesis of bacterial cell-wall peptidoglycan.</text>
</comment>
<dbReference type="InterPro" id="IPR004101">
    <property type="entry name" value="Mur_ligase_C"/>
</dbReference>
<evidence type="ECO:0000313" key="13">
    <source>
        <dbReference type="EMBL" id="TDP80989.1"/>
    </source>
</evidence>
<feature type="binding site" evidence="9">
    <location>
        <position position="30"/>
    </location>
    <ligand>
        <name>UDP-N-acetyl-alpha-D-muramoyl-L-alanyl-D-glutamate</name>
        <dbReference type="ChEBI" id="CHEBI:83900"/>
    </ligand>
</feature>
<dbReference type="AlphaFoldDB" id="A0A4R6R5A8"/>
<reference evidence="13 14" key="1">
    <citation type="submission" date="2019-03" db="EMBL/GenBank/DDBJ databases">
        <title>Genomic Encyclopedia of Type Strains, Phase IV (KMG-IV): sequencing the most valuable type-strain genomes for metagenomic binning, comparative biology and taxonomic classification.</title>
        <authorList>
            <person name="Goeker M."/>
        </authorList>
    </citation>
    <scope>NUCLEOTIDE SEQUENCE [LARGE SCALE GENOMIC DNA]</scope>
    <source>
        <strain evidence="13 14">DSM 11901</strain>
    </source>
</reference>
<proteinExistence type="inferred from homology"/>
<comment type="similarity">
    <text evidence="1 9">Belongs to the MurCDEF family. MurE subfamily.</text>
</comment>
<dbReference type="Pfam" id="PF02875">
    <property type="entry name" value="Mur_ligase_C"/>
    <property type="match status" value="1"/>
</dbReference>
<comment type="PTM">
    <text evidence="9">Carboxylation is probably crucial for Mg(2+) binding and, consequently, for the gamma-phosphate positioning of ATP.</text>
</comment>
<dbReference type="GO" id="GO:0051301">
    <property type="term" value="P:cell division"/>
    <property type="evidence" value="ECO:0007669"/>
    <property type="project" value="UniProtKB-KW"/>
</dbReference>
<dbReference type="SUPFAM" id="SSF53244">
    <property type="entry name" value="MurD-like peptide ligases, peptide-binding domain"/>
    <property type="match status" value="1"/>
</dbReference>
<dbReference type="GO" id="GO:0008765">
    <property type="term" value="F:UDP-N-acetylmuramoylalanyl-D-glutamate-2,6-diaminopimelate ligase activity"/>
    <property type="evidence" value="ECO:0007669"/>
    <property type="project" value="UniProtKB-UniRule"/>
</dbReference>
<dbReference type="HAMAP" id="MF_00208">
    <property type="entry name" value="MurE"/>
    <property type="match status" value="1"/>
</dbReference>
<dbReference type="NCBIfam" id="TIGR01085">
    <property type="entry name" value="murE"/>
    <property type="match status" value="1"/>
</dbReference>
<dbReference type="SUPFAM" id="SSF63418">
    <property type="entry name" value="MurE/MurF N-terminal domain"/>
    <property type="match status" value="1"/>
</dbReference>
<keyword evidence="9 10" id="KW-0131">Cell cycle</keyword>
<keyword evidence="9 10" id="KW-0132">Cell division</keyword>
<comment type="pathway">
    <text evidence="9 10">Cell wall biogenesis; peptidoglycan biosynthesis.</text>
</comment>
<comment type="caution">
    <text evidence="13">The sequence shown here is derived from an EMBL/GenBank/DDBJ whole genome shotgun (WGS) entry which is preliminary data.</text>
</comment>
<dbReference type="InterPro" id="IPR013221">
    <property type="entry name" value="Mur_ligase_cen"/>
</dbReference>
<sequence length="521" mass="53852">MAAPFAHLHSTAEALDWLRQQGVAELTVDSRAVRTLPDAAFIAWPGAARDGRAFVAQALNEGARACLVEAEGVEAFDFAGAPAGRIATVSGLKARSAEIAHGFYGEPSAALNVVAVTGTNGKTSTSWWTAQVLQALGQPCGVVGTLGVGQVNAVVHTGLTTPDPITLHRTFQAFVQQGLKAAAIEASSIGIEELRLHATHIAVAQFTNFTQDHLDYHGDMAAYWQAKRSLFDWPGLRAAVINLDDAMGRELLAHALSRGLDAWSYTLTAGSTARLQAQAVQHLPAGVAFTVVERAPASGEVLAQVAVSAPVTGGFNVANLLAVIGAARALGASLADAAAVCAQLQAVPGRMQIVPAPADQAAAPLVVVDYAHTPDALEKALTALRPVAQARGGRLWCVFGCGGDRDPIKRPLMGATADRHADHVVLTSDNPRSEAPCFILSQILAGVPGRDEVAVIEDRREAVAHAIGQAAAHDVILLAGKGHETTQEVGGVKTPFSDLDEAAAALHVRASSGAASQGGAA</sequence>
<evidence type="ECO:0000259" key="12">
    <source>
        <dbReference type="Pfam" id="PF08245"/>
    </source>
</evidence>
<evidence type="ECO:0000256" key="9">
    <source>
        <dbReference type="HAMAP-Rule" id="MF_00208"/>
    </source>
</evidence>
<feature type="domain" description="Mur ligase C-terminal" evidence="11">
    <location>
        <begin position="349"/>
        <end position="482"/>
    </location>
</feature>
<feature type="binding site" evidence="9">
    <location>
        <position position="195"/>
    </location>
    <ligand>
        <name>UDP-N-acetyl-alpha-D-muramoyl-L-alanyl-D-glutamate</name>
        <dbReference type="ChEBI" id="CHEBI:83900"/>
    </ligand>
</feature>
<evidence type="ECO:0000256" key="7">
    <source>
        <dbReference type="ARBA" id="ARBA00022984"/>
    </source>
</evidence>
<comment type="subcellular location">
    <subcellularLocation>
        <location evidence="9 10">Cytoplasm</location>
    </subcellularLocation>
</comment>
<comment type="cofactor">
    <cofactor evidence="9">
        <name>Mg(2+)</name>
        <dbReference type="ChEBI" id="CHEBI:18420"/>
    </cofactor>
</comment>
<feature type="binding site" evidence="9">
    <location>
        <begin position="118"/>
        <end position="124"/>
    </location>
    <ligand>
        <name>ATP</name>
        <dbReference type="ChEBI" id="CHEBI:30616"/>
    </ligand>
</feature>
<feature type="binding site" evidence="9">
    <location>
        <begin position="429"/>
        <end position="432"/>
    </location>
    <ligand>
        <name>meso-2,6-diaminopimelate</name>
        <dbReference type="ChEBI" id="CHEBI:57791"/>
    </ligand>
</feature>
<dbReference type="InterPro" id="IPR005761">
    <property type="entry name" value="UDP-N-AcMur-Glu-dNH2Pim_ligase"/>
</dbReference>
<keyword evidence="14" id="KW-1185">Reference proteome</keyword>
<evidence type="ECO:0000256" key="6">
    <source>
        <dbReference type="ARBA" id="ARBA00022960"/>
    </source>
</evidence>
<evidence type="ECO:0000313" key="14">
    <source>
        <dbReference type="Proteomes" id="UP000294593"/>
    </source>
</evidence>
<dbReference type="GO" id="GO:0000287">
    <property type="term" value="F:magnesium ion binding"/>
    <property type="evidence" value="ECO:0007669"/>
    <property type="project" value="UniProtKB-UniRule"/>
</dbReference>
<comment type="catalytic activity">
    <reaction evidence="9">
        <text>UDP-N-acetyl-alpha-D-muramoyl-L-alanyl-D-glutamate + meso-2,6-diaminopimelate + ATP = UDP-N-acetyl-alpha-D-muramoyl-L-alanyl-gamma-D-glutamyl-meso-2,6-diaminopimelate + ADP + phosphate + H(+)</text>
        <dbReference type="Rhea" id="RHEA:23676"/>
        <dbReference type="ChEBI" id="CHEBI:15378"/>
        <dbReference type="ChEBI" id="CHEBI:30616"/>
        <dbReference type="ChEBI" id="CHEBI:43474"/>
        <dbReference type="ChEBI" id="CHEBI:57791"/>
        <dbReference type="ChEBI" id="CHEBI:83900"/>
        <dbReference type="ChEBI" id="CHEBI:83905"/>
        <dbReference type="ChEBI" id="CHEBI:456216"/>
        <dbReference type="EC" id="6.3.2.13"/>
    </reaction>
</comment>
<keyword evidence="6 9" id="KW-0133">Cell shape</keyword>
<dbReference type="PROSITE" id="PS01011">
    <property type="entry name" value="FOLYLPOLYGLU_SYNT_1"/>
    <property type="match status" value="1"/>
</dbReference>
<keyword evidence="7 9" id="KW-0573">Peptidoglycan synthesis</keyword>
<evidence type="ECO:0000256" key="4">
    <source>
        <dbReference type="ARBA" id="ARBA00022741"/>
    </source>
</evidence>
<dbReference type="PANTHER" id="PTHR23135">
    <property type="entry name" value="MUR LIGASE FAMILY MEMBER"/>
    <property type="match status" value="1"/>
</dbReference>
<dbReference type="EMBL" id="SNXW01000009">
    <property type="protein sequence ID" value="TDP80989.1"/>
    <property type="molecule type" value="Genomic_DNA"/>
</dbReference>
<dbReference type="UniPathway" id="UPA00219"/>
<feature type="binding site" evidence="9">
    <location>
        <position position="484"/>
    </location>
    <ligand>
        <name>meso-2,6-diaminopimelate</name>
        <dbReference type="ChEBI" id="CHEBI:57791"/>
    </ligand>
</feature>
<dbReference type="PANTHER" id="PTHR23135:SF4">
    <property type="entry name" value="UDP-N-ACETYLMURAMOYL-L-ALANYL-D-GLUTAMATE--2,6-DIAMINOPIMELATE LIGASE MURE HOMOLOG, CHLOROPLASTIC"/>
    <property type="match status" value="1"/>
</dbReference>
<evidence type="ECO:0000256" key="2">
    <source>
        <dbReference type="ARBA" id="ARBA00022490"/>
    </source>
</evidence>
<feature type="domain" description="Mur ligase central" evidence="12">
    <location>
        <begin position="116"/>
        <end position="327"/>
    </location>
</feature>
<organism evidence="13 14">
    <name type="scientific">Aquabacterium commune</name>
    <dbReference type="NCBI Taxonomy" id="70586"/>
    <lineage>
        <taxon>Bacteria</taxon>
        <taxon>Pseudomonadati</taxon>
        <taxon>Pseudomonadota</taxon>
        <taxon>Betaproteobacteria</taxon>
        <taxon>Burkholderiales</taxon>
        <taxon>Aquabacterium</taxon>
    </lineage>
</organism>
<feature type="short sequence motif" description="Meso-diaminopimelate recognition motif" evidence="9">
    <location>
        <begin position="429"/>
        <end position="432"/>
    </location>
</feature>
<evidence type="ECO:0000256" key="10">
    <source>
        <dbReference type="RuleBase" id="RU004135"/>
    </source>
</evidence>
<dbReference type="InterPro" id="IPR035911">
    <property type="entry name" value="MurE/MurF_N"/>
</dbReference>